<dbReference type="Gramene" id="KQK87102">
    <property type="protein sequence ID" value="KQK87102"/>
    <property type="gene ID" value="SETIT_040660mg"/>
</dbReference>
<keyword evidence="3" id="KW-1185">Reference proteome</keyword>
<dbReference type="EnsemblPlants" id="KQK87102">
    <property type="protein sequence ID" value="KQK87102"/>
    <property type="gene ID" value="SETIT_040660mg"/>
</dbReference>
<dbReference type="HOGENOM" id="CLU_3393105_0_0_1"/>
<feature type="signal peptide" evidence="1">
    <location>
        <begin position="1"/>
        <end position="19"/>
    </location>
</feature>
<organism evidence="2 3">
    <name type="scientific">Setaria italica</name>
    <name type="common">Foxtail millet</name>
    <name type="synonym">Panicum italicum</name>
    <dbReference type="NCBI Taxonomy" id="4555"/>
    <lineage>
        <taxon>Eukaryota</taxon>
        <taxon>Viridiplantae</taxon>
        <taxon>Streptophyta</taxon>
        <taxon>Embryophyta</taxon>
        <taxon>Tracheophyta</taxon>
        <taxon>Spermatophyta</taxon>
        <taxon>Magnoliopsida</taxon>
        <taxon>Liliopsida</taxon>
        <taxon>Poales</taxon>
        <taxon>Poaceae</taxon>
        <taxon>PACMAD clade</taxon>
        <taxon>Panicoideae</taxon>
        <taxon>Panicodae</taxon>
        <taxon>Paniceae</taxon>
        <taxon>Cenchrinae</taxon>
        <taxon>Setaria</taxon>
    </lineage>
</organism>
<accession>K4AP12</accession>
<proteinExistence type="predicted"/>
<keyword evidence="1" id="KW-0732">Signal</keyword>
<dbReference type="AlphaFoldDB" id="K4AP12"/>
<evidence type="ECO:0000256" key="1">
    <source>
        <dbReference type="SAM" id="SignalP"/>
    </source>
</evidence>
<protein>
    <submittedName>
        <fullName evidence="2">Uncharacterized protein</fullName>
    </submittedName>
</protein>
<evidence type="ECO:0000313" key="2">
    <source>
        <dbReference type="EnsemblPlants" id="KQK87102"/>
    </source>
</evidence>
<reference evidence="2" key="2">
    <citation type="submission" date="2018-08" db="UniProtKB">
        <authorList>
            <consortium name="EnsemblPlants"/>
        </authorList>
    </citation>
    <scope>IDENTIFICATION</scope>
    <source>
        <strain evidence="2">Yugu1</strain>
    </source>
</reference>
<feature type="chain" id="PRO_5010129184" evidence="1">
    <location>
        <begin position="20"/>
        <end position="32"/>
    </location>
</feature>
<evidence type="ECO:0000313" key="3">
    <source>
        <dbReference type="Proteomes" id="UP000004995"/>
    </source>
</evidence>
<dbReference type="InParanoid" id="K4AP12"/>
<sequence>MFSCYFFSINLICFILTTCCEEKNPWNYHVVP</sequence>
<dbReference type="Proteomes" id="UP000004995">
    <property type="component" value="Unassembled WGS sequence"/>
</dbReference>
<name>K4AP12_SETIT</name>
<reference evidence="3" key="1">
    <citation type="journal article" date="2012" name="Nat. Biotechnol.">
        <title>Reference genome sequence of the model plant Setaria.</title>
        <authorList>
            <person name="Bennetzen J.L."/>
            <person name="Schmutz J."/>
            <person name="Wang H."/>
            <person name="Percifield R."/>
            <person name="Hawkins J."/>
            <person name="Pontaroli A.C."/>
            <person name="Estep M."/>
            <person name="Feng L."/>
            <person name="Vaughn J.N."/>
            <person name="Grimwood J."/>
            <person name="Jenkins J."/>
            <person name="Barry K."/>
            <person name="Lindquist E."/>
            <person name="Hellsten U."/>
            <person name="Deshpande S."/>
            <person name="Wang X."/>
            <person name="Wu X."/>
            <person name="Mitros T."/>
            <person name="Triplett J."/>
            <person name="Yang X."/>
            <person name="Ye C.Y."/>
            <person name="Mauro-Herrera M."/>
            <person name="Wang L."/>
            <person name="Li P."/>
            <person name="Sharma M."/>
            <person name="Sharma R."/>
            <person name="Ronald P.C."/>
            <person name="Panaud O."/>
            <person name="Kellogg E.A."/>
            <person name="Brutnell T.P."/>
            <person name="Doust A.N."/>
            <person name="Tuskan G.A."/>
            <person name="Rokhsar D."/>
            <person name="Devos K.M."/>
        </authorList>
    </citation>
    <scope>NUCLEOTIDE SEQUENCE [LARGE SCALE GENOMIC DNA]</scope>
    <source>
        <strain evidence="3">cv. Yugu1</strain>
    </source>
</reference>
<dbReference type="EMBL" id="AGNK02005369">
    <property type="status" value="NOT_ANNOTATED_CDS"/>
    <property type="molecule type" value="Genomic_DNA"/>
</dbReference>